<comment type="caution">
    <text evidence="1">The sequence shown here is derived from an EMBL/GenBank/DDBJ whole genome shotgun (WGS) entry which is preliminary data.</text>
</comment>
<gene>
    <name evidence="1" type="ORF">MJG53_007549</name>
</gene>
<organism evidence="1 2">
    <name type="scientific">Ovis ammon polii x Ovis aries</name>
    <dbReference type="NCBI Taxonomy" id="2918886"/>
    <lineage>
        <taxon>Eukaryota</taxon>
        <taxon>Metazoa</taxon>
        <taxon>Chordata</taxon>
        <taxon>Craniata</taxon>
        <taxon>Vertebrata</taxon>
        <taxon>Euteleostomi</taxon>
        <taxon>Mammalia</taxon>
        <taxon>Eutheria</taxon>
        <taxon>Laurasiatheria</taxon>
        <taxon>Artiodactyla</taxon>
        <taxon>Ruminantia</taxon>
        <taxon>Pecora</taxon>
        <taxon>Bovidae</taxon>
        <taxon>Caprinae</taxon>
        <taxon>Ovis</taxon>
    </lineage>
</organism>
<sequence>MIPWGYLSPIRQLLCASRNSNGSLEPLARKQAQNGDAENLDEKRDNKSPQKCFTGRRSKRKSVSSLRAYGPIEETILRYVASLETTRLYVTKYWIKCRYSPFLRSDRFQNKVLSDNVTPGGVPGALAFASPSYIVEHLPGLTLHQYINEENRQQNTTQQKQPHCPQRAYVLGGQSHKSRGPPPPMPTAAPGSTSETGRGGSLAHLLLARAKARASLRQLLPATVASEALCSTSLPTSIQRTRAEVMEEDNGRVGKLCG</sequence>
<dbReference type="Proteomes" id="UP001057279">
    <property type="component" value="Linkage Group LG06"/>
</dbReference>
<evidence type="ECO:0000313" key="1">
    <source>
        <dbReference type="EMBL" id="KAI4584270.1"/>
    </source>
</evidence>
<dbReference type="EMBL" id="CM043031">
    <property type="protein sequence ID" value="KAI4584270.1"/>
    <property type="molecule type" value="Genomic_DNA"/>
</dbReference>
<name>A0ACB9V2Y6_9CETA</name>
<accession>A0ACB9V2Y6</accession>
<proteinExistence type="predicted"/>
<protein>
    <submittedName>
        <fullName evidence="1">Uncharacterized protein</fullName>
    </submittedName>
</protein>
<keyword evidence="2" id="KW-1185">Reference proteome</keyword>
<evidence type="ECO:0000313" key="2">
    <source>
        <dbReference type="Proteomes" id="UP001057279"/>
    </source>
</evidence>
<reference evidence="1" key="1">
    <citation type="submission" date="2022-03" db="EMBL/GenBank/DDBJ databases">
        <title>Genomic analyses of argali, domestic sheep and their hybrids provide insights into chromosomal evolution, heterosis and genetic basis of agronomic traits.</title>
        <authorList>
            <person name="Li M."/>
        </authorList>
    </citation>
    <scope>NUCLEOTIDE SEQUENCE</scope>
    <source>
        <strain evidence="1">F1 hybrid</strain>
    </source>
</reference>